<protein>
    <submittedName>
        <fullName evidence="1">Uncharacterized protein</fullName>
    </submittedName>
</protein>
<gene>
    <name evidence="1" type="ORF">CH063_03611</name>
</gene>
<proteinExistence type="predicted"/>
<dbReference type="AlphaFoldDB" id="H1VZ03"/>
<evidence type="ECO:0000313" key="2">
    <source>
        <dbReference type="Proteomes" id="UP000007174"/>
    </source>
</evidence>
<organism evidence="1 2">
    <name type="scientific">Colletotrichum higginsianum (strain IMI 349063)</name>
    <name type="common">Crucifer anthracnose fungus</name>
    <dbReference type="NCBI Taxonomy" id="759273"/>
    <lineage>
        <taxon>Eukaryota</taxon>
        <taxon>Fungi</taxon>
        <taxon>Dikarya</taxon>
        <taxon>Ascomycota</taxon>
        <taxon>Pezizomycotina</taxon>
        <taxon>Sordariomycetes</taxon>
        <taxon>Hypocreomycetidae</taxon>
        <taxon>Glomerellales</taxon>
        <taxon>Glomerellaceae</taxon>
        <taxon>Colletotrichum</taxon>
        <taxon>Colletotrichum destructivum species complex</taxon>
    </lineage>
</organism>
<dbReference type="EMBL" id="CACQ02007778">
    <property type="protein sequence ID" value="CCF45465.1"/>
    <property type="molecule type" value="Genomic_DNA"/>
</dbReference>
<evidence type="ECO:0000313" key="1">
    <source>
        <dbReference type="EMBL" id="CCF45465.1"/>
    </source>
</evidence>
<feature type="non-terminal residue" evidence="1">
    <location>
        <position position="1"/>
    </location>
</feature>
<name>H1VZ03_COLHI</name>
<dbReference type="HOGENOM" id="CLU_1506913_0_0_1"/>
<accession>H1VZ03</accession>
<sequence>QSPNIRESSEYSATNSLVTQYYSSYCPVPPAKSATGKAEFHSIPTHPFILSIRLIASWAPRSGRQVISIFAANSSGFVRLLRSSNSQRYLPTHPYPGNRFSRFPSISLLSDYLAVTGAILEITLSYQILNFPTLCFISALPTGFPPLTIDPFSSIPFISEWRVLLMPMHLAPARPHDRE</sequence>
<reference evidence="2" key="1">
    <citation type="journal article" date="2012" name="Nat. Genet.">
        <title>Lifestyle transitions in plant pathogenic Colletotrichum fungi deciphered by genome and transcriptome analyses.</title>
        <authorList>
            <person name="O'Connell R.J."/>
            <person name="Thon M.R."/>
            <person name="Hacquard S."/>
            <person name="Amyotte S.G."/>
            <person name="Kleemann J."/>
            <person name="Torres M.F."/>
            <person name="Damm U."/>
            <person name="Buiate E.A."/>
            <person name="Epstein L."/>
            <person name="Alkan N."/>
            <person name="Altmueller J."/>
            <person name="Alvarado-Balderrama L."/>
            <person name="Bauser C.A."/>
            <person name="Becker C."/>
            <person name="Birren B.W."/>
            <person name="Chen Z."/>
            <person name="Choi J."/>
            <person name="Crouch J.A."/>
            <person name="Duvick J.P."/>
            <person name="Farman M.A."/>
            <person name="Gan P."/>
            <person name="Heiman D."/>
            <person name="Henrissat B."/>
            <person name="Howard R.J."/>
            <person name="Kabbage M."/>
            <person name="Koch C."/>
            <person name="Kracher B."/>
            <person name="Kubo Y."/>
            <person name="Law A.D."/>
            <person name="Lebrun M.-H."/>
            <person name="Lee Y.-H."/>
            <person name="Miyara I."/>
            <person name="Moore N."/>
            <person name="Neumann U."/>
            <person name="Nordstroem K."/>
            <person name="Panaccione D.G."/>
            <person name="Panstruga R."/>
            <person name="Place M."/>
            <person name="Proctor R.H."/>
            <person name="Prusky D."/>
            <person name="Rech G."/>
            <person name="Reinhardt R."/>
            <person name="Rollins J.A."/>
            <person name="Rounsley S."/>
            <person name="Schardl C.L."/>
            <person name="Schwartz D.C."/>
            <person name="Shenoy N."/>
            <person name="Shirasu K."/>
            <person name="Sikhakolli U.R."/>
            <person name="Stueber K."/>
            <person name="Sukno S.A."/>
            <person name="Sweigard J.A."/>
            <person name="Takano Y."/>
            <person name="Takahara H."/>
            <person name="Trail F."/>
            <person name="van der Does H.C."/>
            <person name="Voll L.M."/>
            <person name="Will I."/>
            <person name="Young S."/>
            <person name="Zeng Q."/>
            <person name="Zhang J."/>
            <person name="Zhou S."/>
            <person name="Dickman M.B."/>
            <person name="Schulze-Lefert P."/>
            <person name="Ver Loren van Themaat E."/>
            <person name="Ma L.-J."/>
            <person name="Vaillancourt L.J."/>
        </authorList>
    </citation>
    <scope>NUCLEOTIDE SEQUENCE [LARGE SCALE GENOMIC DNA]</scope>
    <source>
        <strain evidence="2">IMI 349063</strain>
    </source>
</reference>
<dbReference type="Proteomes" id="UP000007174">
    <property type="component" value="Unassembled WGS sequence"/>
</dbReference>